<evidence type="ECO:0000313" key="5">
    <source>
        <dbReference type="Proteomes" id="UP000518206"/>
    </source>
</evidence>
<dbReference type="CDD" id="cd04301">
    <property type="entry name" value="NAT_SF"/>
    <property type="match status" value="1"/>
</dbReference>
<dbReference type="PROSITE" id="PS51186">
    <property type="entry name" value="GNAT"/>
    <property type="match status" value="1"/>
</dbReference>
<dbReference type="SUPFAM" id="SSF55729">
    <property type="entry name" value="Acyl-CoA N-acyltransferases (Nat)"/>
    <property type="match status" value="1"/>
</dbReference>
<reference evidence="4 5" key="1">
    <citation type="submission" date="2020-08" db="EMBL/GenBank/DDBJ databases">
        <title>The Agave Microbiome: Exploring the role of microbial communities in plant adaptations to desert environments.</title>
        <authorList>
            <person name="Partida-Martinez L.P."/>
        </authorList>
    </citation>
    <scope>NUCLEOTIDE SEQUENCE [LARGE SCALE GENOMIC DNA]</scope>
    <source>
        <strain evidence="4 5">RAS26</strain>
    </source>
</reference>
<dbReference type="Proteomes" id="UP000518206">
    <property type="component" value="Unassembled WGS sequence"/>
</dbReference>
<accession>A0A7W4UIM5</accession>
<gene>
    <name evidence="4" type="ORF">FHR80_003812</name>
</gene>
<dbReference type="GO" id="GO:0102971">
    <property type="term" value="F:phosphinothricin N-acetyltransferase activity"/>
    <property type="evidence" value="ECO:0007669"/>
    <property type="project" value="UniProtKB-EC"/>
</dbReference>
<feature type="domain" description="N-acetyltransferase" evidence="3">
    <location>
        <begin position="22"/>
        <end position="176"/>
    </location>
</feature>
<evidence type="ECO:0000313" key="4">
    <source>
        <dbReference type="EMBL" id="MBB2924876.1"/>
    </source>
</evidence>
<keyword evidence="2 4" id="KW-0012">Acyltransferase</keyword>
<dbReference type="RefSeq" id="WP_311702158.1">
    <property type="nucleotide sequence ID" value="NZ_JACHVX010000006.1"/>
</dbReference>
<dbReference type="AlphaFoldDB" id="A0A7W4UIM5"/>
<dbReference type="Gene3D" id="3.40.630.30">
    <property type="match status" value="1"/>
</dbReference>
<evidence type="ECO:0000256" key="2">
    <source>
        <dbReference type="ARBA" id="ARBA00023315"/>
    </source>
</evidence>
<organism evidence="4 5">
    <name type="scientific">Cellulomonas cellasea</name>
    <dbReference type="NCBI Taxonomy" id="43670"/>
    <lineage>
        <taxon>Bacteria</taxon>
        <taxon>Bacillati</taxon>
        <taxon>Actinomycetota</taxon>
        <taxon>Actinomycetes</taxon>
        <taxon>Micrococcales</taxon>
        <taxon>Cellulomonadaceae</taxon>
        <taxon>Cellulomonas</taxon>
    </lineage>
</organism>
<name>A0A7W4UIM5_9CELL</name>
<keyword evidence="1 4" id="KW-0808">Transferase</keyword>
<sequence>MPPETPPSSAAVPGSPGGPAPVRVVPMTADHAAGVLDVFDEGVRAGNATFETRVPAWGEWDARHSAEHRFVALDDAGDVLGWAAVGPVSSRAAYAGVVELSVYVAGRAQGRGVGGALVRAVVASTEAAGVWTVQSGVFRENGASLALHERHGFRVVGVRERIGRRDGRWRDVVLLERRSPVVD</sequence>
<dbReference type="PANTHER" id="PTHR43072">
    <property type="entry name" value="N-ACETYLTRANSFERASE"/>
    <property type="match status" value="1"/>
</dbReference>
<dbReference type="PANTHER" id="PTHR43072:SF23">
    <property type="entry name" value="UPF0039 PROTEIN C11D3.02C"/>
    <property type="match status" value="1"/>
</dbReference>
<comment type="caution">
    <text evidence="4">The sequence shown here is derived from an EMBL/GenBank/DDBJ whole genome shotgun (WGS) entry which is preliminary data.</text>
</comment>
<protein>
    <submittedName>
        <fullName evidence="4">Phosphinothricin acetyltransferase</fullName>
        <ecNumber evidence="4">2.3.1.183</ecNumber>
    </submittedName>
</protein>
<dbReference type="InterPro" id="IPR016181">
    <property type="entry name" value="Acyl_CoA_acyltransferase"/>
</dbReference>
<reference evidence="4 5" key="2">
    <citation type="submission" date="2020-08" db="EMBL/GenBank/DDBJ databases">
        <authorList>
            <person name="Partida-Martinez L."/>
            <person name="Huntemann M."/>
            <person name="Clum A."/>
            <person name="Wang J."/>
            <person name="Palaniappan K."/>
            <person name="Ritter S."/>
            <person name="Chen I.-M."/>
            <person name="Stamatis D."/>
            <person name="Reddy T."/>
            <person name="O'Malley R."/>
            <person name="Daum C."/>
            <person name="Shapiro N."/>
            <person name="Ivanova N."/>
            <person name="Kyrpides N."/>
            <person name="Woyke T."/>
        </authorList>
    </citation>
    <scope>NUCLEOTIDE SEQUENCE [LARGE SCALE GENOMIC DNA]</scope>
    <source>
        <strain evidence="4 5">RAS26</strain>
    </source>
</reference>
<evidence type="ECO:0000259" key="3">
    <source>
        <dbReference type="PROSITE" id="PS51186"/>
    </source>
</evidence>
<dbReference type="Pfam" id="PF00583">
    <property type="entry name" value="Acetyltransf_1"/>
    <property type="match status" value="1"/>
</dbReference>
<evidence type="ECO:0000256" key="1">
    <source>
        <dbReference type="ARBA" id="ARBA00022679"/>
    </source>
</evidence>
<proteinExistence type="predicted"/>
<dbReference type="InterPro" id="IPR000182">
    <property type="entry name" value="GNAT_dom"/>
</dbReference>
<dbReference type="EC" id="2.3.1.183" evidence="4"/>
<dbReference type="EMBL" id="JACHVX010000006">
    <property type="protein sequence ID" value="MBB2924876.1"/>
    <property type="molecule type" value="Genomic_DNA"/>
</dbReference>